<evidence type="ECO:0000313" key="1">
    <source>
        <dbReference type="EMBL" id="MFC4078407.1"/>
    </source>
</evidence>
<proteinExistence type="predicted"/>
<gene>
    <name evidence="1" type="ORF">ACFOUO_16540</name>
</gene>
<protein>
    <submittedName>
        <fullName evidence="1">Uncharacterized protein</fullName>
    </submittedName>
</protein>
<accession>A0ABV8JHD4</accession>
<name>A0ABV8JHD4_9BACL</name>
<dbReference type="RefSeq" id="WP_380706212.1">
    <property type="nucleotide sequence ID" value="NZ_JBHSAP010000018.1"/>
</dbReference>
<dbReference type="Proteomes" id="UP001595843">
    <property type="component" value="Unassembled WGS sequence"/>
</dbReference>
<sequence length="110" mass="12455">MPEEYTLRMVRAEAQKRAFDIRYDDARILLDTPGPWNLKSWSVQLDGMDADSTERLDDCFYYGRKQLTLVMETEGGKPLRGEAVLTKVAIGPRSRAWLEGAGTLEGFQAL</sequence>
<keyword evidence="2" id="KW-1185">Reference proteome</keyword>
<comment type="caution">
    <text evidence="1">The sequence shown here is derived from an EMBL/GenBank/DDBJ whole genome shotgun (WGS) entry which is preliminary data.</text>
</comment>
<reference evidence="2" key="1">
    <citation type="journal article" date="2019" name="Int. J. Syst. Evol. Microbiol.">
        <title>The Global Catalogue of Microorganisms (GCM) 10K type strain sequencing project: providing services to taxonomists for standard genome sequencing and annotation.</title>
        <authorList>
            <consortium name="The Broad Institute Genomics Platform"/>
            <consortium name="The Broad Institute Genome Sequencing Center for Infectious Disease"/>
            <person name="Wu L."/>
            <person name="Ma J."/>
        </authorList>
    </citation>
    <scope>NUCLEOTIDE SEQUENCE [LARGE SCALE GENOMIC DNA]</scope>
    <source>
        <strain evidence="2">IBRC-M 10813</strain>
    </source>
</reference>
<evidence type="ECO:0000313" key="2">
    <source>
        <dbReference type="Proteomes" id="UP001595843"/>
    </source>
</evidence>
<dbReference type="EMBL" id="JBHSAP010000018">
    <property type="protein sequence ID" value="MFC4078407.1"/>
    <property type="molecule type" value="Genomic_DNA"/>
</dbReference>
<organism evidence="1 2">
    <name type="scientific">Salinithrix halophila</name>
    <dbReference type="NCBI Taxonomy" id="1485204"/>
    <lineage>
        <taxon>Bacteria</taxon>
        <taxon>Bacillati</taxon>
        <taxon>Bacillota</taxon>
        <taxon>Bacilli</taxon>
        <taxon>Bacillales</taxon>
        <taxon>Thermoactinomycetaceae</taxon>
        <taxon>Salinithrix</taxon>
    </lineage>
</organism>